<dbReference type="Proteomes" id="UP000287166">
    <property type="component" value="Unassembled WGS sequence"/>
</dbReference>
<keyword evidence="4" id="KW-1185">Reference proteome</keyword>
<dbReference type="AlphaFoldDB" id="A0A401GLP9"/>
<accession>A0A401GLP9</accession>
<dbReference type="InterPro" id="IPR008011">
    <property type="entry name" value="Complex1_LYR_dom"/>
</dbReference>
<evidence type="ECO:0000313" key="4">
    <source>
        <dbReference type="Proteomes" id="UP000287166"/>
    </source>
</evidence>
<sequence>MALPLPTSQSLRLRAHVASLVGTLRLTRLRVSVVELKAHRIPTLWSLYRSLLRDSPTEDIRCEIRAAFRKNKSLRKAAHVRDALAQGHKWAETFAKAKHGDVRLQAVLQRYGRILAVRNEKENWVRIVRQEVAWRNKMKNRPIMTGSYLRPTFYNPPLPRLHPQPIHISGMINSRRRAREKRSQKISELLDWQNDIQNEVRFEQDLLTKATKEGVRFKPVYYQKPQEWELYLNKHLSTLHDAFERDDARAATPYPPEMLERIKEARREKIRNKTRELERERRGVVTKRAMERRRRGPPAHVLANMTPEQRRKDAIARSLSQVGYIAQVKRELGMKFKNPDAWKVEVGSSNDQERLDEAERQIGAENERRRQHSESEWDR</sequence>
<dbReference type="STRING" id="139825.A0A401GLP9"/>
<dbReference type="EMBL" id="BFAD01000005">
    <property type="protein sequence ID" value="GBE83106.1"/>
    <property type="molecule type" value="Genomic_DNA"/>
</dbReference>
<dbReference type="InParanoid" id="A0A401GLP9"/>
<organism evidence="3 4">
    <name type="scientific">Sparassis crispa</name>
    <dbReference type="NCBI Taxonomy" id="139825"/>
    <lineage>
        <taxon>Eukaryota</taxon>
        <taxon>Fungi</taxon>
        <taxon>Dikarya</taxon>
        <taxon>Basidiomycota</taxon>
        <taxon>Agaricomycotina</taxon>
        <taxon>Agaricomycetes</taxon>
        <taxon>Polyporales</taxon>
        <taxon>Sparassidaceae</taxon>
        <taxon>Sparassis</taxon>
    </lineage>
</organism>
<dbReference type="Pfam" id="PF05347">
    <property type="entry name" value="Complex1_LYR"/>
    <property type="match status" value="1"/>
</dbReference>
<dbReference type="OrthoDB" id="2571149at2759"/>
<evidence type="ECO:0000313" key="3">
    <source>
        <dbReference type="EMBL" id="GBE83106.1"/>
    </source>
</evidence>
<dbReference type="RefSeq" id="XP_027614019.1">
    <property type="nucleotide sequence ID" value="XM_027758218.1"/>
</dbReference>
<gene>
    <name evidence="3" type="ORF">SCP_0501530</name>
</gene>
<evidence type="ECO:0000259" key="2">
    <source>
        <dbReference type="Pfam" id="PF05347"/>
    </source>
</evidence>
<evidence type="ECO:0000256" key="1">
    <source>
        <dbReference type="SAM" id="MobiDB-lite"/>
    </source>
</evidence>
<feature type="compositionally biased region" description="Basic and acidic residues" evidence="1">
    <location>
        <begin position="351"/>
        <end position="379"/>
    </location>
</feature>
<protein>
    <recommendedName>
        <fullName evidence="2">Complex 1 LYR protein domain-containing protein</fullName>
    </recommendedName>
</protein>
<feature type="region of interest" description="Disordered" evidence="1">
    <location>
        <begin position="337"/>
        <end position="379"/>
    </location>
</feature>
<comment type="caution">
    <text evidence="3">The sequence shown here is derived from an EMBL/GenBank/DDBJ whole genome shotgun (WGS) entry which is preliminary data.</text>
</comment>
<dbReference type="GeneID" id="38780023"/>
<proteinExistence type="predicted"/>
<reference evidence="3 4" key="1">
    <citation type="journal article" date="2018" name="Sci. Rep.">
        <title>Genome sequence of the cauliflower mushroom Sparassis crispa (Hanabiratake) and its association with beneficial usage.</title>
        <authorList>
            <person name="Kiyama R."/>
            <person name="Furutani Y."/>
            <person name="Kawaguchi K."/>
            <person name="Nakanishi T."/>
        </authorList>
    </citation>
    <scope>NUCLEOTIDE SEQUENCE [LARGE SCALE GENOMIC DNA]</scope>
</reference>
<name>A0A401GLP9_9APHY</name>
<feature type="domain" description="Complex 1 LYR protein" evidence="2">
    <location>
        <begin position="46"/>
        <end position="89"/>
    </location>
</feature>